<keyword evidence="2" id="KW-0813">Transport</keyword>
<dbReference type="GO" id="GO:0022821">
    <property type="term" value="F:solute:potassium antiporter activity"/>
    <property type="evidence" value="ECO:0007669"/>
    <property type="project" value="TreeGrafter"/>
</dbReference>
<evidence type="ECO:0000256" key="6">
    <source>
        <dbReference type="ARBA" id="ARBA00044504"/>
    </source>
</evidence>
<keyword evidence="5 7" id="KW-0472">Membrane</keyword>
<sequence>MANNGLQETLLKKQYHENCPGCVVDEMKERQEGVPIKKLLTMGTIVLSAGRALTSFSLSLVASSALPIASLYPFLYFMIRDFHIAKREEDINFYAGYVGASYMLGRTLTSIFWGVVADRYGRKPVIFTGVIAIFVFNTLFGLSLNFWMAIGTRFLLGALNGLLGPMKAYASEICHHKYQAVALSSISASWAIGLITGPALGGFLAQPAEKYPATFSPNSIFGRFPYFLPCLCISLFALIGAICCFWLPETLHMHPCNSSPSESYDALEAALPKFNWKTETKDGRETASAKSLLKNWPLMSSIIVYCIFSLHDMAYSEICSLWAESPRKFGGLSYSTQSVGEILTITGCGLLVFQLFLYPFVEKMLGPINIARISGILSIPLLTSYPYIAMLSGIALAVVLNCAILLKSVLSTSIITGLFILQNNAVEQHQRGAANGIAMTAMSLFKAVGPAGGGAILSWAQKRQHAAFFPGVHLVFFILNVIEAIGVLMTFKPFLADWSQYESQN</sequence>
<dbReference type="Proteomes" id="UP001652660">
    <property type="component" value="Chromosome 2e"/>
</dbReference>
<dbReference type="CDD" id="cd17330">
    <property type="entry name" value="MFS_SLC46_TetA_like"/>
    <property type="match status" value="1"/>
</dbReference>
<dbReference type="GeneID" id="113732579"/>
<feature type="transmembrane region" description="Helical" evidence="7">
    <location>
        <begin position="343"/>
        <end position="361"/>
    </location>
</feature>
<dbReference type="GO" id="GO:0090333">
    <property type="term" value="P:regulation of stomatal closure"/>
    <property type="evidence" value="ECO:0007669"/>
    <property type="project" value="TreeGrafter"/>
</dbReference>
<reference evidence="9" key="1">
    <citation type="journal article" date="2025" name="Foods">
        <title>Unveiling the Microbial Signatures of Arabica Coffee Cherries: Insights into Ripeness Specific Diversity, Functional Traits, and Implications for Quality and Safety.</title>
        <authorList>
            <consortium name="RefSeq"/>
            <person name="Tenea G.N."/>
            <person name="Cifuentes V."/>
            <person name="Reyes P."/>
            <person name="Cevallos-Vallejos M."/>
        </authorList>
    </citation>
    <scope>NUCLEOTIDE SEQUENCE [LARGE SCALE GENOMIC DNA]</scope>
</reference>
<dbReference type="GO" id="GO:0009705">
    <property type="term" value="C:plant-type vacuole membrane"/>
    <property type="evidence" value="ECO:0007669"/>
    <property type="project" value="TreeGrafter"/>
</dbReference>
<feature type="transmembrane region" description="Helical" evidence="7">
    <location>
        <begin position="125"/>
        <end position="147"/>
    </location>
</feature>
<dbReference type="PANTHER" id="PTHR23504:SF114">
    <property type="entry name" value="PROTEIN ZINC INDUCED FACILITATOR-LIKE 1"/>
    <property type="match status" value="1"/>
</dbReference>
<dbReference type="PANTHER" id="PTHR23504">
    <property type="entry name" value="MAJOR FACILITATOR SUPERFAMILY DOMAIN-CONTAINING PROTEIN 10"/>
    <property type="match status" value="1"/>
</dbReference>
<protein>
    <submittedName>
        <fullName evidence="10">Protein ZINC INDUCED FACILITATOR-LIKE 1-like isoform X1</fullName>
    </submittedName>
</protein>
<keyword evidence="9" id="KW-1185">Reference proteome</keyword>
<keyword evidence="4 7" id="KW-1133">Transmembrane helix</keyword>
<dbReference type="AlphaFoldDB" id="A0A6P6WKM0"/>
<feature type="transmembrane region" description="Helical" evidence="7">
    <location>
        <begin position="91"/>
        <end position="113"/>
    </location>
</feature>
<feature type="transmembrane region" description="Helical" evidence="7">
    <location>
        <begin position="180"/>
        <end position="204"/>
    </location>
</feature>
<evidence type="ECO:0000256" key="4">
    <source>
        <dbReference type="ARBA" id="ARBA00022989"/>
    </source>
</evidence>
<proteinExistence type="inferred from homology"/>
<keyword evidence="3 7" id="KW-0812">Transmembrane</keyword>
<dbReference type="SUPFAM" id="SSF103473">
    <property type="entry name" value="MFS general substrate transporter"/>
    <property type="match status" value="1"/>
</dbReference>
<comment type="similarity">
    <text evidence="6">Belongs to the major facilitator superfamily. Phosphate:H(+) symporter (TC 2.A.1.9) family.</text>
</comment>
<feature type="domain" description="Major facilitator superfamily (MFS) profile" evidence="8">
    <location>
        <begin position="43"/>
        <end position="498"/>
    </location>
</feature>
<accession>A0A6P6WKM0</accession>
<feature type="transmembrane region" description="Helical" evidence="7">
    <location>
        <begin position="394"/>
        <end position="421"/>
    </location>
</feature>
<evidence type="ECO:0000256" key="7">
    <source>
        <dbReference type="SAM" id="Phobius"/>
    </source>
</evidence>
<feature type="transmembrane region" description="Helical" evidence="7">
    <location>
        <begin position="370"/>
        <end position="388"/>
    </location>
</feature>
<feature type="transmembrane region" description="Helical" evidence="7">
    <location>
        <begin position="224"/>
        <end position="247"/>
    </location>
</feature>
<evidence type="ECO:0000256" key="3">
    <source>
        <dbReference type="ARBA" id="ARBA00022692"/>
    </source>
</evidence>
<dbReference type="GO" id="GO:0005886">
    <property type="term" value="C:plasma membrane"/>
    <property type="evidence" value="ECO:0007669"/>
    <property type="project" value="TreeGrafter"/>
</dbReference>
<dbReference type="InterPro" id="IPR011701">
    <property type="entry name" value="MFS"/>
</dbReference>
<comment type="subcellular location">
    <subcellularLocation>
        <location evidence="1">Membrane</location>
        <topology evidence="1">Multi-pass membrane protein</topology>
    </subcellularLocation>
</comment>
<evidence type="ECO:0000256" key="2">
    <source>
        <dbReference type="ARBA" id="ARBA00022448"/>
    </source>
</evidence>
<feature type="transmembrane region" description="Helical" evidence="7">
    <location>
        <begin position="56"/>
        <end position="79"/>
    </location>
</feature>
<dbReference type="Gene3D" id="1.20.1250.20">
    <property type="entry name" value="MFS general substrate transporter like domains"/>
    <property type="match status" value="1"/>
</dbReference>
<organism evidence="9 10">
    <name type="scientific">Coffea arabica</name>
    <name type="common">Arabian coffee</name>
    <dbReference type="NCBI Taxonomy" id="13443"/>
    <lineage>
        <taxon>Eukaryota</taxon>
        <taxon>Viridiplantae</taxon>
        <taxon>Streptophyta</taxon>
        <taxon>Embryophyta</taxon>
        <taxon>Tracheophyta</taxon>
        <taxon>Spermatophyta</taxon>
        <taxon>Magnoliopsida</taxon>
        <taxon>eudicotyledons</taxon>
        <taxon>Gunneridae</taxon>
        <taxon>Pentapetalae</taxon>
        <taxon>asterids</taxon>
        <taxon>lamiids</taxon>
        <taxon>Gentianales</taxon>
        <taxon>Rubiaceae</taxon>
        <taxon>Ixoroideae</taxon>
        <taxon>Gardenieae complex</taxon>
        <taxon>Bertiereae - Coffeeae clade</taxon>
        <taxon>Coffeeae</taxon>
        <taxon>Coffea</taxon>
    </lineage>
</organism>
<dbReference type="RefSeq" id="XP_027114257.1">
    <property type="nucleotide sequence ID" value="XM_027258456.2"/>
</dbReference>
<name>A0A6P6WKM0_COFAR</name>
<feature type="transmembrane region" description="Helical" evidence="7">
    <location>
        <begin position="466"/>
        <end position="491"/>
    </location>
</feature>
<gene>
    <name evidence="10" type="primary">LOC113732579</name>
</gene>
<evidence type="ECO:0000256" key="5">
    <source>
        <dbReference type="ARBA" id="ARBA00023136"/>
    </source>
</evidence>
<feature type="transmembrane region" description="Helical" evidence="7">
    <location>
        <begin position="433"/>
        <end position="460"/>
    </location>
</feature>
<evidence type="ECO:0000259" key="8">
    <source>
        <dbReference type="PROSITE" id="PS50850"/>
    </source>
</evidence>
<evidence type="ECO:0000313" key="10">
    <source>
        <dbReference type="RefSeq" id="XP_027114257.1"/>
    </source>
</evidence>
<dbReference type="Pfam" id="PF07690">
    <property type="entry name" value="MFS_1"/>
    <property type="match status" value="1"/>
</dbReference>
<dbReference type="PROSITE" id="PS50850">
    <property type="entry name" value="MFS"/>
    <property type="match status" value="1"/>
</dbReference>
<evidence type="ECO:0000256" key="1">
    <source>
        <dbReference type="ARBA" id="ARBA00004141"/>
    </source>
</evidence>
<dbReference type="OrthoDB" id="10262656at2759"/>
<reference evidence="10" key="2">
    <citation type="submission" date="2025-08" db="UniProtKB">
        <authorList>
            <consortium name="RefSeq"/>
        </authorList>
    </citation>
    <scope>IDENTIFICATION</scope>
    <source>
        <tissue evidence="10">Leaves</tissue>
    </source>
</reference>
<dbReference type="InterPro" id="IPR036259">
    <property type="entry name" value="MFS_trans_sf"/>
</dbReference>
<dbReference type="InterPro" id="IPR020846">
    <property type="entry name" value="MFS_dom"/>
</dbReference>
<evidence type="ECO:0000313" key="9">
    <source>
        <dbReference type="Proteomes" id="UP001652660"/>
    </source>
</evidence>